<dbReference type="GO" id="GO:0016887">
    <property type="term" value="F:ATP hydrolysis activity"/>
    <property type="evidence" value="ECO:0007669"/>
    <property type="project" value="InterPro"/>
</dbReference>
<dbReference type="GO" id="GO:0005524">
    <property type="term" value="F:ATP binding"/>
    <property type="evidence" value="ECO:0007669"/>
    <property type="project" value="UniProtKB-KW"/>
</dbReference>
<sequence>MTAASLIVDGVTRSFTTGRVTARVLGGVSLAIAPGEMTLIVGPSGSGKSTLLAVASGLLRPDGGSVRALDADLWSLPAEAIDRFRLEHCGFVFQGFNLFPALTAVDQVALPLQYTGLVGAAAYARAMEALVAVGLADKAHLHPLALSGGEKQRVAVARAIAKGPQLLFADEPTSALDKENGAKVARLLHTIARRDGATVLCVSHDPRLIDHADRVVRIEDGVLTADERNPSVIPAPPLAMAPPRPEISP</sequence>
<dbReference type="PROSITE" id="PS00211">
    <property type="entry name" value="ABC_TRANSPORTER_1"/>
    <property type="match status" value="1"/>
</dbReference>
<proteinExistence type="inferred from homology"/>
<dbReference type="GO" id="GO:0022857">
    <property type="term" value="F:transmembrane transporter activity"/>
    <property type="evidence" value="ECO:0007669"/>
    <property type="project" value="TreeGrafter"/>
</dbReference>
<dbReference type="PROSITE" id="PS50893">
    <property type="entry name" value="ABC_TRANSPORTER_2"/>
    <property type="match status" value="1"/>
</dbReference>
<dbReference type="GO" id="GO:0005886">
    <property type="term" value="C:plasma membrane"/>
    <property type="evidence" value="ECO:0007669"/>
    <property type="project" value="TreeGrafter"/>
</dbReference>
<dbReference type="Pfam" id="PF00005">
    <property type="entry name" value="ABC_tran"/>
    <property type="match status" value="1"/>
</dbReference>
<dbReference type="InterPro" id="IPR003593">
    <property type="entry name" value="AAA+_ATPase"/>
</dbReference>
<dbReference type="PANTHER" id="PTHR24220">
    <property type="entry name" value="IMPORT ATP-BINDING PROTEIN"/>
    <property type="match status" value="1"/>
</dbReference>
<reference evidence="8" key="1">
    <citation type="submission" date="2018-10" db="EMBL/GenBank/DDBJ databases">
        <authorList>
            <person name="Peiro R."/>
            <person name="Begona"/>
            <person name="Cbmso G."/>
            <person name="Lopez M."/>
            <person name="Gonzalez S."/>
            <person name="Sacristan E."/>
            <person name="Castillo E."/>
        </authorList>
    </citation>
    <scope>NUCLEOTIDE SEQUENCE [LARGE SCALE GENOMIC DNA]</scope>
</reference>
<dbReference type="InterPro" id="IPR015854">
    <property type="entry name" value="ABC_transpr_LolD-like"/>
</dbReference>
<organism evidence="7 8">
    <name type="scientific">Rhodoplanes serenus</name>
    <dbReference type="NCBI Taxonomy" id="200615"/>
    <lineage>
        <taxon>Bacteria</taxon>
        <taxon>Pseudomonadati</taxon>
        <taxon>Pseudomonadota</taxon>
        <taxon>Alphaproteobacteria</taxon>
        <taxon>Hyphomicrobiales</taxon>
        <taxon>Nitrobacteraceae</taxon>
        <taxon>Rhodoplanes</taxon>
    </lineage>
</organism>
<gene>
    <name evidence="7" type="primary">macB_3</name>
    <name evidence="7" type="ORF">RHODGE_RHODGE_01097</name>
</gene>
<feature type="region of interest" description="Disordered" evidence="5">
    <location>
        <begin position="228"/>
        <end position="249"/>
    </location>
</feature>
<keyword evidence="3" id="KW-0547">Nucleotide-binding</keyword>
<evidence type="ECO:0000256" key="3">
    <source>
        <dbReference type="ARBA" id="ARBA00022741"/>
    </source>
</evidence>
<dbReference type="InterPro" id="IPR003439">
    <property type="entry name" value="ABC_transporter-like_ATP-bd"/>
</dbReference>
<dbReference type="AlphaFoldDB" id="A0A3S4AZ89"/>
<feature type="domain" description="ABC transporter" evidence="6">
    <location>
        <begin position="6"/>
        <end position="245"/>
    </location>
</feature>
<dbReference type="SUPFAM" id="SSF52540">
    <property type="entry name" value="P-loop containing nucleoside triphosphate hydrolases"/>
    <property type="match status" value="1"/>
</dbReference>
<feature type="compositionally biased region" description="Pro residues" evidence="5">
    <location>
        <begin position="233"/>
        <end position="249"/>
    </location>
</feature>
<evidence type="ECO:0000259" key="6">
    <source>
        <dbReference type="PROSITE" id="PS50893"/>
    </source>
</evidence>
<dbReference type="RefSeq" id="WP_129608110.1">
    <property type="nucleotide sequence ID" value="NZ_UWOC01000088.1"/>
</dbReference>
<dbReference type="EMBL" id="UWOC01000088">
    <property type="protein sequence ID" value="VCU07954.1"/>
    <property type="molecule type" value="Genomic_DNA"/>
</dbReference>
<evidence type="ECO:0000313" key="7">
    <source>
        <dbReference type="EMBL" id="VCU07954.1"/>
    </source>
</evidence>
<keyword evidence="2" id="KW-0813">Transport</keyword>
<accession>A0A3S4AZ89</accession>
<comment type="caution">
    <text evidence="7">The sequence shown here is derived from an EMBL/GenBank/DDBJ whole genome shotgun (WGS) entry which is preliminary data.</text>
</comment>
<dbReference type="InterPro" id="IPR027417">
    <property type="entry name" value="P-loop_NTPase"/>
</dbReference>
<keyword evidence="8" id="KW-1185">Reference proteome</keyword>
<dbReference type="SMART" id="SM00382">
    <property type="entry name" value="AAA"/>
    <property type="match status" value="1"/>
</dbReference>
<dbReference type="InterPro" id="IPR017871">
    <property type="entry name" value="ABC_transporter-like_CS"/>
</dbReference>
<dbReference type="OrthoDB" id="9787227at2"/>
<keyword evidence="4 7" id="KW-0067">ATP-binding</keyword>
<comment type="similarity">
    <text evidence="1">Belongs to the ABC transporter superfamily.</text>
</comment>
<name>A0A3S4AZ89_9BRAD</name>
<evidence type="ECO:0000256" key="1">
    <source>
        <dbReference type="ARBA" id="ARBA00005417"/>
    </source>
</evidence>
<dbReference type="CDD" id="cd03255">
    <property type="entry name" value="ABC_MJ0796_LolCDE_FtsE"/>
    <property type="match status" value="1"/>
</dbReference>
<evidence type="ECO:0000256" key="2">
    <source>
        <dbReference type="ARBA" id="ARBA00022448"/>
    </source>
</evidence>
<evidence type="ECO:0000256" key="4">
    <source>
        <dbReference type="ARBA" id="ARBA00022840"/>
    </source>
</evidence>
<evidence type="ECO:0000313" key="8">
    <source>
        <dbReference type="Proteomes" id="UP000289200"/>
    </source>
</evidence>
<dbReference type="InterPro" id="IPR017911">
    <property type="entry name" value="MacB-like_ATP-bd"/>
</dbReference>
<evidence type="ECO:0000256" key="5">
    <source>
        <dbReference type="SAM" id="MobiDB-lite"/>
    </source>
</evidence>
<dbReference type="Gene3D" id="3.40.50.300">
    <property type="entry name" value="P-loop containing nucleotide triphosphate hydrolases"/>
    <property type="match status" value="1"/>
</dbReference>
<dbReference type="Proteomes" id="UP000289200">
    <property type="component" value="Unassembled WGS sequence"/>
</dbReference>
<protein>
    <submittedName>
        <fullName evidence="7">Macrolide export ATP-binding/permease protein MacB</fullName>
    </submittedName>
</protein>